<reference evidence="1" key="1">
    <citation type="submission" date="2010-07" db="EMBL/GenBank/DDBJ databases">
        <authorList>
            <consortium name="CONSOLIDER consortium CSD2007-00005"/>
            <person name="Guazzaroni M.-E."/>
            <person name="Richter M."/>
            <person name="Garcia-Salamanca A."/>
            <person name="Yarza P."/>
            <person name="Ferrer M."/>
        </authorList>
    </citation>
    <scope>NUCLEOTIDE SEQUENCE</scope>
</reference>
<reference evidence="1" key="2">
    <citation type="journal article" date="2011" name="Microb. Ecol.">
        <title>Taxonomic and Functional Metagenomic Profiling of the Microbial Community in the Anoxic Sediment of a Sub-saline Shallow Lake (Laguna de Carrizo, Central Spain).</title>
        <authorList>
            <person name="Ferrer M."/>
            <person name="Guazzaroni M.E."/>
            <person name="Richter M."/>
            <person name="Garcia-Salamanca A."/>
            <person name="Yarza P."/>
            <person name="Suarez-Suarez A."/>
            <person name="Solano J."/>
            <person name="Alcaide M."/>
            <person name="van Dillewijn P."/>
            <person name="Molina-Henares M.A."/>
            <person name="Lopez-Cortes N."/>
            <person name="Al-Ramahi Y."/>
            <person name="Guerrero C."/>
            <person name="Acosta A."/>
            <person name="de Eugenio L.I."/>
            <person name="Martinez V."/>
            <person name="Marques S."/>
            <person name="Rojo F."/>
            <person name="Santero E."/>
            <person name="Genilloud O."/>
            <person name="Perez-Perez J."/>
            <person name="Rossello-Mora R."/>
            <person name="Ramos J.L."/>
        </authorList>
    </citation>
    <scope>NUCLEOTIDE SEQUENCE</scope>
</reference>
<protein>
    <submittedName>
        <fullName evidence="1">Uncharacterized protein</fullName>
    </submittedName>
</protein>
<name>D9PM26_9ZZZZ</name>
<sequence length="177" mass="20525">MPKFSYSCGKEFEGEYTYLPYLLEVTVRLPAEELWKEVEQSVIDAKKGWLWATQYSQPHVDELPVRQGCDLHVDYQVPNLRDPKAPPIPLTYDYVLAEWKPEEMFYRYEGKGRHPFRGSGFVNVVPIDAGSCLLKWGGRYHFKTGDKKTEGVARGSVKYFFTFLMAVVDNIEKKTGW</sequence>
<dbReference type="EMBL" id="ADZX01000791">
    <property type="protein sequence ID" value="EFK95382.1"/>
    <property type="molecule type" value="Genomic_DNA"/>
</dbReference>
<comment type="caution">
    <text evidence="1">The sequence shown here is derived from an EMBL/GenBank/DDBJ whole genome shotgun (WGS) entry which is preliminary data.</text>
</comment>
<dbReference type="SUPFAM" id="SSF55961">
    <property type="entry name" value="Bet v1-like"/>
    <property type="match status" value="1"/>
</dbReference>
<gene>
    <name evidence="1" type="ORF">LDC_2604</name>
</gene>
<organism evidence="1">
    <name type="scientific">sediment metagenome</name>
    <dbReference type="NCBI Taxonomy" id="749907"/>
    <lineage>
        <taxon>unclassified sequences</taxon>
        <taxon>metagenomes</taxon>
        <taxon>ecological metagenomes</taxon>
    </lineage>
</organism>
<evidence type="ECO:0000313" key="1">
    <source>
        <dbReference type="EMBL" id="EFK95382.1"/>
    </source>
</evidence>
<accession>D9PM26</accession>
<proteinExistence type="predicted"/>
<dbReference type="AlphaFoldDB" id="D9PM26"/>